<sequence length="486" mass="55352">MMKVWSKFAIPFAAFALILSSCSFGGNDEGQGKDEAAVLKVMYYDEGAFFQDYGMVFSALYPNVEIEVVSTQSMYTSEQKDPDAAYDKFIEEKQPDLLLLDPEKFKKLAQDGKLYELDAAMEKEKYDTEGLIPGMLDYLRELGGGQLFGISPSFYSQVMFYNKDLFDQYKIAYPTDRMSWNEVIQLARQFPTDGDRKERVYGLKMGYTEDLFELASTLASADGISFVNASKKEMTINTDSWKNAAQAALDAIGSNALYFESMDNEESNTSQTYEDYLLRDPFLSGRLALAIGDSHYINQIKQASENEQVKDKIVKNWDLVTVPVGQQNPDQSNMISFQNLFAIRAESPNKETAWEFLRYITSDEYARVKSKSNNYNGLPVRTKYISDTEGRNYAAFYNLKPSSFNSYRDFEKLPETFWGDFRAATQQEFQKVKDDKQTVNEALDILQVKGQEMLLKEAPVMKVEPATKEATTEVTIEEQVDSIIVE</sequence>
<gene>
    <name evidence="2" type="ORF">FHS16_000772</name>
</gene>
<dbReference type="PANTHER" id="PTHR43649:SF12">
    <property type="entry name" value="DIACETYLCHITOBIOSE BINDING PROTEIN DASA"/>
    <property type="match status" value="1"/>
</dbReference>
<proteinExistence type="predicted"/>
<dbReference type="Gene3D" id="3.40.190.10">
    <property type="entry name" value="Periplasmic binding protein-like II"/>
    <property type="match status" value="1"/>
</dbReference>
<accession>A0A7W5C3V1</accession>
<keyword evidence="3" id="KW-1185">Reference proteome</keyword>
<reference evidence="2 3" key="1">
    <citation type="submission" date="2020-08" db="EMBL/GenBank/DDBJ databases">
        <title>Genomic Encyclopedia of Type Strains, Phase III (KMG-III): the genomes of soil and plant-associated and newly described type strains.</title>
        <authorList>
            <person name="Whitman W."/>
        </authorList>
    </citation>
    <scope>NUCLEOTIDE SEQUENCE [LARGE SCALE GENOMIC DNA]</scope>
    <source>
        <strain evidence="2 3">CECT 8234</strain>
    </source>
</reference>
<comment type="caution">
    <text evidence="2">The sequence shown here is derived from an EMBL/GenBank/DDBJ whole genome shotgun (WGS) entry which is preliminary data.</text>
</comment>
<protein>
    <submittedName>
        <fullName evidence="2">Multiple sugar transport system substrate-binding protein</fullName>
    </submittedName>
</protein>
<organism evidence="2 3">
    <name type="scientific">Paenibacillus endophyticus</name>
    <dbReference type="NCBI Taxonomy" id="1294268"/>
    <lineage>
        <taxon>Bacteria</taxon>
        <taxon>Bacillati</taxon>
        <taxon>Bacillota</taxon>
        <taxon>Bacilli</taxon>
        <taxon>Bacillales</taxon>
        <taxon>Paenibacillaceae</taxon>
        <taxon>Paenibacillus</taxon>
    </lineage>
</organism>
<dbReference type="PANTHER" id="PTHR43649">
    <property type="entry name" value="ARABINOSE-BINDING PROTEIN-RELATED"/>
    <property type="match status" value="1"/>
</dbReference>
<dbReference type="AlphaFoldDB" id="A0A7W5C3V1"/>
<evidence type="ECO:0000313" key="2">
    <source>
        <dbReference type="EMBL" id="MBB3150738.1"/>
    </source>
</evidence>
<evidence type="ECO:0000313" key="3">
    <source>
        <dbReference type="Proteomes" id="UP000518605"/>
    </source>
</evidence>
<dbReference type="Proteomes" id="UP000518605">
    <property type="component" value="Unassembled WGS sequence"/>
</dbReference>
<dbReference type="InterPro" id="IPR050490">
    <property type="entry name" value="Bact_solute-bd_prot1"/>
</dbReference>
<dbReference type="RefSeq" id="WP_183559027.1">
    <property type="nucleotide sequence ID" value="NZ_CBCSLB010000004.1"/>
</dbReference>
<feature type="chain" id="PRO_5039026423" evidence="1">
    <location>
        <begin position="26"/>
        <end position="486"/>
    </location>
</feature>
<feature type="signal peptide" evidence="1">
    <location>
        <begin position="1"/>
        <end position="25"/>
    </location>
</feature>
<keyword evidence="1" id="KW-0732">Signal</keyword>
<dbReference type="SUPFAM" id="SSF53850">
    <property type="entry name" value="Periplasmic binding protein-like II"/>
    <property type="match status" value="1"/>
</dbReference>
<evidence type="ECO:0000256" key="1">
    <source>
        <dbReference type="SAM" id="SignalP"/>
    </source>
</evidence>
<keyword evidence="2" id="KW-0813">Transport</keyword>
<name>A0A7W5C3V1_9BACL</name>
<dbReference type="EMBL" id="JACHXW010000002">
    <property type="protein sequence ID" value="MBB3150738.1"/>
    <property type="molecule type" value="Genomic_DNA"/>
</dbReference>
<keyword evidence="2" id="KW-0762">Sugar transport</keyword>
<dbReference type="InterPro" id="IPR006059">
    <property type="entry name" value="SBP"/>
</dbReference>
<dbReference type="Pfam" id="PF01547">
    <property type="entry name" value="SBP_bac_1"/>
    <property type="match status" value="1"/>
</dbReference>
<dbReference type="PROSITE" id="PS51257">
    <property type="entry name" value="PROKAR_LIPOPROTEIN"/>
    <property type="match status" value="1"/>
</dbReference>